<proteinExistence type="predicted"/>
<protein>
    <submittedName>
        <fullName evidence="1">Uncharacterized protein</fullName>
    </submittedName>
</protein>
<comment type="caution">
    <text evidence="1">The sequence shown here is derived from an EMBL/GenBank/DDBJ whole genome shotgun (WGS) entry which is preliminary data.</text>
</comment>
<dbReference type="EMBL" id="CATNWA010002679">
    <property type="protein sequence ID" value="CAI9543542.1"/>
    <property type="molecule type" value="Genomic_DNA"/>
</dbReference>
<evidence type="ECO:0000313" key="1">
    <source>
        <dbReference type="EMBL" id="CAI9543542.1"/>
    </source>
</evidence>
<evidence type="ECO:0000313" key="2">
    <source>
        <dbReference type="Proteomes" id="UP001162483"/>
    </source>
</evidence>
<keyword evidence="2" id="KW-1185">Reference proteome</keyword>
<name>A0ABN9B7I9_9NEOB</name>
<gene>
    <name evidence="1" type="ORF">SPARVUS_LOCUS2300537</name>
</gene>
<dbReference type="Proteomes" id="UP001162483">
    <property type="component" value="Unassembled WGS sequence"/>
</dbReference>
<sequence length="64" mass="7263">MCMPKVQSGDKRWSLEKGGNREERISLFTQCRGLTLRFHSVYNKHALLHRGGLTIRALPEGPGQ</sequence>
<reference evidence="1" key="1">
    <citation type="submission" date="2023-05" db="EMBL/GenBank/DDBJ databases">
        <authorList>
            <person name="Stuckert A."/>
        </authorList>
    </citation>
    <scope>NUCLEOTIDE SEQUENCE</scope>
</reference>
<organism evidence="1 2">
    <name type="scientific">Staurois parvus</name>
    <dbReference type="NCBI Taxonomy" id="386267"/>
    <lineage>
        <taxon>Eukaryota</taxon>
        <taxon>Metazoa</taxon>
        <taxon>Chordata</taxon>
        <taxon>Craniata</taxon>
        <taxon>Vertebrata</taxon>
        <taxon>Euteleostomi</taxon>
        <taxon>Amphibia</taxon>
        <taxon>Batrachia</taxon>
        <taxon>Anura</taxon>
        <taxon>Neobatrachia</taxon>
        <taxon>Ranoidea</taxon>
        <taxon>Ranidae</taxon>
        <taxon>Staurois</taxon>
    </lineage>
</organism>
<accession>A0ABN9B7I9</accession>